<organism evidence="2">
    <name type="scientific">Gymnodinialimonas phycosphaerae</name>
    <dbReference type="NCBI Taxonomy" id="2841589"/>
    <lineage>
        <taxon>Bacteria</taxon>
        <taxon>Pseudomonadati</taxon>
        <taxon>Pseudomonadota</taxon>
        <taxon>Alphaproteobacteria</taxon>
        <taxon>Rhodobacterales</taxon>
        <taxon>Paracoccaceae</taxon>
        <taxon>Gymnodinialimonas</taxon>
    </lineage>
</organism>
<dbReference type="Proteomes" id="UP000693972">
    <property type="component" value="Unassembled WGS sequence"/>
</dbReference>
<evidence type="ECO:0000313" key="3">
    <source>
        <dbReference type="Proteomes" id="UP000693972"/>
    </source>
</evidence>
<proteinExistence type="predicted"/>
<sequence length="61" mass="6970">MASFEDKMKDRVQAMAKGTRIETLSDDEDVREWLVFGRIAMMATIWMAMISAVALVISVRF</sequence>
<keyword evidence="1" id="KW-0812">Transmembrane</keyword>
<evidence type="ECO:0000313" key="2">
    <source>
        <dbReference type="EMBL" id="QXL86134.1"/>
    </source>
</evidence>
<accession>A0A975TSS4</accession>
<name>A0A975TSS4_9RHOB</name>
<gene>
    <name evidence="2" type="ORF">KUL25_11590</name>
</gene>
<evidence type="ECO:0000256" key="1">
    <source>
        <dbReference type="SAM" id="Phobius"/>
    </source>
</evidence>
<dbReference type="AlphaFoldDB" id="A0A975TSS4"/>
<keyword evidence="1" id="KW-1133">Transmembrane helix</keyword>
<keyword evidence="1" id="KW-0472">Membrane</keyword>
<dbReference type="RefSeq" id="WP_068363176.1">
    <property type="nucleotide sequence ID" value="NZ_JAIMBW010000001.1"/>
</dbReference>
<reference evidence="2 3" key="1">
    <citation type="submission" date="2021-07" db="EMBL/GenBank/DDBJ databases">
        <title>Karlodiniumbacter phycospheric gen. nov., sp. nov., a phycosphere bacterium isolated from karlodinium veneficum.</title>
        <authorList>
            <person name="Peng Y."/>
            <person name="Jiang L."/>
            <person name="Lee J."/>
        </authorList>
    </citation>
    <scope>NUCLEOTIDE SEQUENCE</scope>
    <source>
        <strain evidence="2 3">N5</strain>
    </source>
</reference>
<protein>
    <submittedName>
        <fullName evidence="2">Uncharacterized protein</fullName>
    </submittedName>
</protein>
<dbReference type="EMBL" id="JAIMBW010000001">
    <property type="protein sequence ID" value="MBY4893407.1"/>
    <property type="molecule type" value="Genomic_DNA"/>
</dbReference>
<feature type="transmembrane region" description="Helical" evidence="1">
    <location>
        <begin position="33"/>
        <end position="57"/>
    </location>
</feature>
<dbReference type="EMBL" id="CP078073">
    <property type="protein sequence ID" value="QXL86134.1"/>
    <property type="molecule type" value="Genomic_DNA"/>
</dbReference>
<keyword evidence="3" id="KW-1185">Reference proteome</keyword>